<sequence>MKQYSLSDLQFVHSKTLRQWLGSGSPTGSGKLAIVDVRDSDYVGGHIKGCWHYPAGNFHETLPQLRQRLVENEIDDVVFHCALSQVRGPKSALRFLRSLESANDSQLDLMKVWVLQGGFTSWQGHYGEDATVTEDYAKDLWQ</sequence>
<name>A0A1L0B7U9_9ASCO</name>
<dbReference type="STRING" id="45354.A0A1L0B7U9"/>
<reference evidence="2 3" key="1">
    <citation type="submission" date="2016-10" db="EMBL/GenBank/DDBJ databases">
        <authorList>
            <person name="de Groot N.N."/>
        </authorList>
    </citation>
    <scope>NUCLEOTIDE SEQUENCE [LARGE SCALE GENOMIC DNA]</scope>
    <source>
        <strain evidence="2 3">CBS 141442</strain>
    </source>
</reference>
<proteinExistence type="predicted"/>
<dbReference type="InterPro" id="IPR001763">
    <property type="entry name" value="Rhodanese-like_dom"/>
</dbReference>
<dbReference type="PANTHER" id="PTHR10828:SF38">
    <property type="entry name" value="ARSENICAL-RESISTANCE PROTEIN 2-RELATED"/>
    <property type="match status" value="1"/>
</dbReference>
<evidence type="ECO:0000313" key="2">
    <source>
        <dbReference type="EMBL" id="SGZ46973.1"/>
    </source>
</evidence>
<dbReference type="GO" id="GO:0005737">
    <property type="term" value="C:cytoplasm"/>
    <property type="evidence" value="ECO:0007669"/>
    <property type="project" value="TreeGrafter"/>
</dbReference>
<evidence type="ECO:0000259" key="1">
    <source>
        <dbReference type="PROSITE" id="PS50206"/>
    </source>
</evidence>
<dbReference type="SUPFAM" id="SSF52821">
    <property type="entry name" value="Rhodanese/Cell cycle control phosphatase"/>
    <property type="match status" value="1"/>
</dbReference>
<dbReference type="AlphaFoldDB" id="A0A1L0B7U9"/>
<dbReference type="Pfam" id="PF00581">
    <property type="entry name" value="Rhodanese"/>
    <property type="match status" value="1"/>
</dbReference>
<gene>
    <name evidence="2" type="ORF">SAMEA4029010_CIC11G00000000982</name>
</gene>
<dbReference type="PROSITE" id="PS50206">
    <property type="entry name" value="RHODANESE_3"/>
    <property type="match status" value="1"/>
</dbReference>
<keyword evidence="3" id="KW-1185">Reference proteome</keyword>
<evidence type="ECO:0000313" key="3">
    <source>
        <dbReference type="Proteomes" id="UP000182334"/>
    </source>
</evidence>
<dbReference type="PANTHER" id="PTHR10828">
    <property type="entry name" value="M-PHASE INDUCER PHOSPHATASE DUAL SPECIFICITY PHOSPHATASE CDC25"/>
    <property type="match status" value="1"/>
</dbReference>
<organism evidence="2 3">
    <name type="scientific">Sungouiella intermedia</name>
    <dbReference type="NCBI Taxonomy" id="45354"/>
    <lineage>
        <taxon>Eukaryota</taxon>
        <taxon>Fungi</taxon>
        <taxon>Dikarya</taxon>
        <taxon>Ascomycota</taxon>
        <taxon>Saccharomycotina</taxon>
        <taxon>Pichiomycetes</taxon>
        <taxon>Metschnikowiaceae</taxon>
        <taxon>Sungouiella</taxon>
    </lineage>
</organism>
<dbReference type="SMART" id="SM00450">
    <property type="entry name" value="RHOD"/>
    <property type="match status" value="1"/>
</dbReference>
<dbReference type="GO" id="GO:0005634">
    <property type="term" value="C:nucleus"/>
    <property type="evidence" value="ECO:0007669"/>
    <property type="project" value="TreeGrafter"/>
</dbReference>
<dbReference type="GO" id="GO:0004725">
    <property type="term" value="F:protein tyrosine phosphatase activity"/>
    <property type="evidence" value="ECO:0007669"/>
    <property type="project" value="TreeGrafter"/>
</dbReference>
<feature type="domain" description="Rhodanese" evidence="1">
    <location>
        <begin position="28"/>
        <end position="131"/>
    </location>
</feature>
<dbReference type="EMBL" id="LT635756">
    <property type="protein sequence ID" value="SGZ46973.1"/>
    <property type="molecule type" value="Genomic_DNA"/>
</dbReference>
<protein>
    <submittedName>
        <fullName evidence="2">CIC11C00000000982</fullName>
    </submittedName>
</protein>
<dbReference type="OrthoDB" id="102559at2759"/>
<dbReference type="Proteomes" id="UP000182334">
    <property type="component" value="Chromosome I"/>
</dbReference>
<dbReference type="InterPro" id="IPR036873">
    <property type="entry name" value="Rhodanese-like_dom_sf"/>
</dbReference>
<accession>A0A1L0B7U9</accession>
<dbReference type="Gene3D" id="3.40.250.10">
    <property type="entry name" value="Rhodanese-like domain"/>
    <property type="match status" value="1"/>
</dbReference>